<reference evidence="2" key="2">
    <citation type="submission" date="2020-05" db="UniProtKB">
        <authorList>
            <consortium name="EnsemblMetazoa"/>
        </authorList>
    </citation>
    <scope>IDENTIFICATION</scope>
    <source>
        <strain evidence="2">A-37</strain>
    </source>
</reference>
<dbReference type="EnsemblMetazoa" id="ACUA003298-RA">
    <property type="protein sequence ID" value="ACUA003298-PA"/>
    <property type="gene ID" value="ACUA003298"/>
</dbReference>
<proteinExistence type="predicted"/>
<protein>
    <submittedName>
        <fullName evidence="2">Uncharacterized protein</fullName>
    </submittedName>
</protein>
<dbReference type="EMBL" id="AXCM01002375">
    <property type="status" value="NOT_ANNOTATED_CDS"/>
    <property type="molecule type" value="Genomic_DNA"/>
</dbReference>
<sequence>MDVWLSLAKLMPILTGSIPYRDGGGSKRVAGGILCADIEVMFANDRDTGDNMWLLTVPVLIVCLLFANLTVEQDKVVKINIHMKIEYTLPRFLHVYARAQWEGALEAHLFASRLTLYSCYRKP</sequence>
<dbReference type="VEuPathDB" id="VectorBase:ACUA003298"/>
<keyword evidence="1" id="KW-0472">Membrane</keyword>
<evidence type="ECO:0000313" key="3">
    <source>
        <dbReference type="Proteomes" id="UP000075883"/>
    </source>
</evidence>
<evidence type="ECO:0000256" key="1">
    <source>
        <dbReference type="SAM" id="Phobius"/>
    </source>
</evidence>
<keyword evidence="3" id="KW-1185">Reference proteome</keyword>
<organism evidence="2 3">
    <name type="scientific">Anopheles culicifacies</name>
    <dbReference type="NCBI Taxonomy" id="139723"/>
    <lineage>
        <taxon>Eukaryota</taxon>
        <taxon>Metazoa</taxon>
        <taxon>Ecdysozoa</taxon>
        <taxon>Arthropoda</taxon>
        <taxon>Hexapoda</taxon>
        <taxon>Insecta</taxon>
        <taxon>Pterygota</taxon>
        <taxon>Neoptera</taxon>
        <taxon>Endopterygota</taxon>
        <taxon>Diptera</taxon>
        <taxon>Nematocera</taxon>
        <taxon>Culicoidea</taxon>
        <taxon>Culicidae</taxon>
        <taxon>Anophelinae</taxon>
        <taxon>Anopheles</taxon>
        <taxon>culicifacies species complex</taxon>
    </lineage>
</organism>
<keyword evidence="1" id="KW-0812">Transmembrane</keyword>
<dbReference type="Proteomes" id="UP000075883">
    <property type="component" value="Unassembled WGS sequence"/>
</dbReference>
<accession>A0A182LVZ1</accession>
<dbReference type="AlphaFoldDB" id="A0A182LVZ1"/>
<evidence type="ECO:0000313" key="2">
    <source>
        <dbReference type="EnsemblMetazoa" id="ACUA003298-PA"/>
    </source>
</evidence>
<reference evidence="3" key="1">
    <citation type="submission" date="2013-09" db="EMBL/GenBank/DDBJ databases">
        <title>The Genome Sequence of Anopheles culicifacies species A.</title>
        <authorList>
            <consortium name="The Broad Institute Genomics Platform"/>
            <person name="Neafsey D.E."/>
            <person name="Besansky N."/>
            <person name="Howell P."/>
            <person name="Walton C."/>
            <person name="Young S.K."/>
            <person name="Zeng Q."/>
            <person name="Gargeya S."/>
            <person name="Fitzgerald M."/>
            <person name="Haas B."/>
            <person name="Abouelleil A."/>
            <person name="Allen A.W."/>
            <person name="Alvarado L."/>
            <person name="Arachchi H.M."/>
            <person name="Berlin A.M."/>
            <person name="Chapman S.B."/>
            <person name="Gainer-Dewar J."/>
            <person name="Goldberg J."/>
            <person name="Griggs A."/>
            <person name="Gujja S."/>
            <person name="Hansen M."/>
            <person name="Howarth C."/>
            <person name="Imamovic A."/>
            <person name="Ireland A."/>
            <person name="Larimer J."/>
            <person name="McCowan C."/>
            <person name="Murphy C."/>
            <person name="Pearson M."/>
            <person name="Poon T.W."/>
            <person name="Priest M."/>
            <person name="Roberts A."/>
            <person name="Saif S."/>
            <person name="Shea T."/>
            <person name="Sisk P."/>
            <person name="Sykes S."/>
            <person name="Wortman J."/>
            <person name="Nusbaum C."/>
            <person name="Birren B."/>
        </authorList>
    </citation>
    <scope>NUCLEOTIDE SEQUENCE [LARGE SCALE GENOMIC DNA]</scope>
    <source>
        <strain evidence="3">A-37</strain>
    </source>
</reference>
<feature type="transmembrane region" description="Helical" evidence="1">
    <location>
        <begin position="52"/>
        <end position="71"/>
    </location>
</feature>
<name>A0A182LVZ1_9DIPT</name>
<keyword evidence="1" id="KW-1133">Transmembrane helix</keyword>